<accession>A0ACC0R6D3</accession>
<evidence type="ECO:0000313" key="2">
    <source>
        <dbReference type="Proteomes" id="UP001065298"/>
    </source>
</evidence>
<comment type="caution">
    <text evidence="1">The sequence shown here is derived from an EMBL/GenBank/DDBJ whole genome shotgun (WGS) entry which is preliminary data.</text>
</comment>
<organism evidence="1 2">
    <name type="scientific">Fusarium keratoplasticum</name>
    <dbReference type="NCBI Taxonomy" id="1328300"/>
    <lineage>
        <taxon>Eukaryota</taxon>
        <taxon>Fungi</taxon>
        <taxon>Dikarya</taxon>
        <taxon>Ascomycota</taxon>
        <taxon>Pezizomycotina</taxon>
        <taxon>Sordariomycetes</taxon>
        <taxon>Hypocreomycetidae</taxon>
        <taxon>Hypocreales</taxon>
        <taxon>Nectriaceae</taxon>
        <taxon>Fusarium</taxon>
        <taxon>Fusarium solani species complex</taxon>
    </lineage>
</organism>
<gene>
    <name evidence="1" type="ORF">NCS57_00377900</name>
</gene>
<sequence>MHLGQSNQDLGIQRGRLSFTRSQLESCFNTILQEIKDLIEEALAKFEGTNRLKGIVRHVNYVVLSGGLGNSDYVLNELTTFFNDLAKEANTCVGSKIFRAESDAGMVVANGLLNGRGTKAHALGEHIARANYGIIVEDPRSRGSARYPEGPTIRWLVKFGDTIQVGKPITVGITKRLEKSDQGKWTEKIVWLRGTREFLPETVKDGWELGMEELRSVDIEVRQGTKLSSTQTWRGSTVYPNCDFKLMLSVGPSGDCDVEVSENVIKRSE</sequence>
<name>A0ACC0R6D3_9HYPO</name>
<keyword evidence="2" id="KW-1185">Reference proteome</keyword>
<proteinExistence type="predicted"/>
<reference evidence="1" key="1">
    <citation type="submission" date="2022-06" db="EMBL/GenBank/DDBJ databases">
        <title>Fusarium solani species complex genomes reveal bases of compartmentalisation and animal pathogenesis.</title>
        <authorList>
            <person name="Tsai I.J."/>
        </authorList>
    </citation>
    <scope>NUCLEOTIDE SEQUENCE</scope>
    <source>
        <strain evidence="1">Fu6.1</strain>
    </source>
</reference>
<evidence type="ECO:0000313" key="1">
    <source>
        <dbReference type="EMBL" id="KAI8674791.1"/>
    </source>
</evidence>
<protein>
    <submittedName>
        <fullName evidence="1">Uncharacterized protein</fullName>
    </submittedName>
</protein>
<dbReference type="Proteomes" id="UP001065298">
    <property type="component" value="Chromosome 3"/>
</dbReference>
<dbReference type="EMBL" id="CM046505">
    <property type="protein sequence ID" value="KAI8674791.1"/>
    <property type="molecule type" value="Genomic_DNA"/>
</dbReference>